<dbReference type="Proteomes" id="UP001596201">
    <property type="component" value="Unassembled WGS sequence"/>
</dbReference>
<evidence type="ECO:0000256" key="3">
    <source>
        <dbReference type="ARBA" id="ARBA00022692"/>
    </source>
</evidence>
<keyword evidence="8" id="KW-0350">Heme biosynthesis</keyword>
<evidence type="ECO:0000256" key="9">
    <source>
        <dbReference type="ARBA" id="ARBA00023136"/>
    </source>
</evidence>
<evidence type="ECO:0000256" key="5">
    <source>
        <dbReference type="ARBA" id="ARBA00022989"/>
    </source>
</evidence>
<dbReference type="InterPro" id="IPR050450">
    <property type="entry name" value="COX15/CtaA_HemeA_synthase"/>
</dbReference>
<evidence type="ECO:0000256" key="12">
    <source>
        <dbReference type="SAM" id="Phobius"/>
    </source>
</evidence>
<reference evidence="13 14" key="1">
    <citation type="journal article" date="2019" name="Int. J. Syst. Evol. Microbiol.">
        <title>The Global Catalogue of Microorganisms (GCM) 10K type strain sequencing project: providing services to taxonomists for standard genome sequencing and annotation.</title>
        <authorList>
            <consortium name="The Broad Institute Genomics Platform"/>
            <consortium name="The Broad Institute Genome Sequencing Center for Infectious Disease"/>
            <person name="Wu L."/>
            <person name="Ma J."/>
        </authorList>
    </citation>
    <scope>NUCLEOTIDE SEQUENCE [LARGE SCALE GENOMIC DNA]</scope>
    <source>
        <strain evidence="13 14">CGMCC 1.12237</strain>
    </source>
</reference>
<accession>A0ABD5R8Q8</accession>
<dbReference type="EMBL" id="JBHSKX010000001">
    <property type="protein sequence ID" value="MFC5366123.1"/>
    <property type="molecule type" value="Genomic_DNA"/>
</dbReference>
<feature type="transmembrane region" description="Helical" evidence="12">
    <location>
        <begin position="133"/>
        <end position="155"/>
    </location>
</feature>
<comment type="subcellular location">
    <subcellularLocation>
        <location evidence="1">Membrane</location>
        <topology evidence="1">Multi-pass membrane protein</topology>
    </subcellularLocation>
</comment>
<dbReference type="InterPro" id="IPR003780">
    <property type="entry name" value="COX15/CtaA_fam"/>
</dbReference>
<evidence type="ECO:0000256" key="4">
    <source>
        <dbReference type="ARBA" id="ARBA00022723"/>
    </source>
</evidence>
<feature type="transmembrane region" description="Helical" evidence="12">
    <location>
        <begin position="196"/>
        <end position="216"/>
    </location>
</feature>
<keyword evidence="6" id="KW-0560">Oxidoreductase</keyword>
<evidence type="ECO:0000256" key="7">
    <source>
        <dbReference type="ARBA" id="ARBA00023004"/>
    </source>
</evidence>
<comment type="pathway">
    <text evidence="11">Porphyrin-containing compound metabolism.</text>
</comment>
<dbReference type="AlphaFoldDB" id="A0ABD5R8Q8"/>
<dbReference type="PANTHER" id="PTHR35457:SF1">
    <property type="entry name" value="HEME A SYNTHASE"/>
    <property type="match status" value="1"/>
</dbReference>
<keyword evidence="7" id="KW-0408">Iron</keyword>
<dbReference type="GO" id="GO:0006783">
    <property type="term" value="P:heme biosynthetic process"/>
    <property type="evidence" value="ECO:0007669"/>
    <property type="project" value="UniProtKB-KW"/>
</dbReference>
<evidence type="ECO:0000256" key="2">
    <source>
        <dbReference type="ARBA" id="ARBA00022475"/>
    </source>
</evidence>
<keyword evidence="4" id="KW-0479">Metal-binding</keyword>
<dbReference type="GO" id="GO:0046872">
    <property type="term" value="F:metal ion binding"/>
    <property type="evidence" value="ECO:0007669"/>
    <property type="project" value="UniProtKB-KW"/>
</dbReference>
<dbReference type="GO" id="GO:0016491">
    <property type="term" value="F:oxidoreductase activity"/>
    <property type="evidence" value="ECO:0007669"/>
    <property type="project" value="UniProtKB-KW"/>
</dbReference>
<feature type="transmembrane region" description="Helical" evidence="12">
    <location>
        <begin position="21"/>
        <end position="48"/>
    </location>
</feature>
<gene>
    <name evidence="13" type="ORF">ACFPJ5_04180</name>
</gene>
<dbReference type="RefSeq" id="WP_227228519.1">
    <property type="nucleotide sequence ID" value="NZ_JAJCVJ010000001.1"/>
</dbReference>
<protein>
    <submittedName>
        <fullName evidence="13">COX15/CtaA family protein</fullName>
    </submittedName>
</protein>
<evidence type="ECO:0000256" key="10">
    <source>
        <dbReference type="ARBA" id="ARBA00023157"/>
    </source>
</evidence>
<comment type="caution">
    <text evidence="13">The sequence shown here is derived from an EMBL/GenBank/DDBJ whole genome shotgun (WGS) entry which is preliminary data.</text>
</comment>
<keyword evidence="5 12" id="KW-1133">Transmembrane helix</keyword>
<feature type="transmembrane region" description="Helical" evidence="12">
    <location>
        <begin position="253"/>
        <end position="275"/>
    </location>
</feature>
<organism evidence="13 14">
    <name type="scientific">Salinirubrum litoreum</name>
    <dbReference type="NCBI Taxonomy" id="1126234"/>
    <lineage>
        <taxon>Archaea</taxon>
        <taxon>Methanobacteriati</taxon>
        <taxon>Methanobacteriota</taxon>
        <taxon>Stenosarchaea group</taxon>
        <taxon>Halobacteria</taxon>
        <taxon>Halobacteriales</taxon>
        <taxon>Haloferacaceae</taxon>
        <taxon>Salinirubrum</taxon>
    </lineage>
</organism>
<keyword evidence="2" id="KW-1003">Cell membrane</keyword>
<dbReference type="Pfam" id="PF02628">
    <property type="entry name" value="COX15-CtaA"/>
    <property type="match status" value="1"/>
</dbReference>
<feature type="transmembrane region" description="Helical" evidence="12">
    <location>
        <begin position="167"/>
        <end position="190"/>
    </location>
</feature>
<keyword evidence="14" id="KW-1185">Reference proteome</keyword>
<evidence type="ECO:0000313" key="14">
    <source>
        <dbReference type="Proteomes" id="UP001596201"/>
    </source>
</evidence>
<evidence type="ECO:0000313" key="13">
    <source>
        <dbReference type="EMBL" id="MFC5366123.1"/>
    </source>
</evidence>
<keyword evidence="3 12" id="KW-0812">Transmembrane</keyword>
<keyword evidence="10" id="KW-1015">Disulfide bond</keyword>
<keyword evidence="9 12" id="KW-0472">Membrane</keyword>
<feature type="transmembrane region" description="Helical" evidence="12">
    <location>
        <begin position="223"/>
        <end position="241"/>
    </location>
</feature>
<feature type="transmembrane region" description="Helical" evidence="12">
    <location>
        <begin position="97"/>
        <end position="121"/>
    </location>
</feature>
<proteinExistence type="predicted"/>
<name>A0ABD5R8Q8_9EURY</name>
<evidence type="ECO:0000256" key="8">
    <source>
        <dbReference type="ARBA" id="ARBA00023133"/>
    </source>
</evidence>
<sequence>MSRFSLPDWLTFRRFAGVTTGMTTLLVMLGVYTSATGAGLACMAQWPLCDNGLLPQTIPSFIEWFHRLWAMITGFFIAGTALWALRSAVQRRVKVAFTAAVVLLPLQISIGAVTVTLNGLLPGGYTPLTHGAHLFTALSIFTALTLGTVFAYDGRFRTDPTTRAKKALGVALAALVVSLLSSRMVTLVAYDPTMQAVFYGATLLAYAGLLTAAVWVGRTARATLRYATLPAVALVFLHLALGRDLVYYDDTVLLVNLAVVGLAGLLTAGLAVVVGRSETDASRTRGVTSGD</sequence>
<evidence type="ECO:0000256" key="6">
    <source>
        <dbReference type="ARBA" id="ARBA00023002"/>
    </source>
</evidence>
<feature type="transmembrane region" description="Helical" evidence="12">
    <location>
        <begin position="68"/>
        <end position="85"/>
    </location>
</feature>
<evidence type="ECO:0000256" key="11">
    <source>
        <dbReference type="ARBA" id="ARBA00023444"/>
    </source>
</evidence>
<evidence type="ECO:0000256" key="1">
    <source>
        <dbReference type="ARBA" id="ARBA00004141"/>
    </source>
</evidence>
<dbReference type="GO" id="GO:0016020">
    <property type="term" value="C:membrane"/>
    <property type="evidence" value="ECO:0007669"/>
    <property type="project" value="UniProtKB-SubCell"/>
</dbReference>
<dbReference type="PANTHER" id="PTHR35457">
    <property type="entry name" value="HEME A SYNTHASE"/>
    <property type="match status" value="1"/>
</dbReference>